<dbReference type="InterPro" id="IPR051617">
    <property type="entry name" value="UNC-93-like_regulator"/>
</dbReference>
<evidence type="ECO:0000256" key="2">
    <source>
        <dbReference type="ARBA" id="ARBA00022692"/>
    </source>
</evidence>
<evidence type="ECO:0000256" key="4">
    <source>
        <dbReference type="ARBA" id="ARBA00023136"/>
    </source>
</evidence>
<keyword evidence="4 6" id="KW-0472">Membrane</keyword>
<feature type="transmembrane region" description="Helical" evidence="6">
    <location>
        <begin position="83"/>
        <end position="103"/>
    </location>
</feature>
<dbReference type="OrthoDB" id="196103at2759"/>
<feature type="transmembrane region" description="Helical" evidence="6">
    <location>
        <begin position="54"/>
        <end position="77"/>
    </location>
</feature>
<feature type="transmembrane region" description="Helical" evidence="6">
    <location>
        <begin position="110"/>
        <end position="131"/>
    </location>
</feature>
<evidence type="ECO:0000256" key="1">
    <source>
        <dbReference type="ARBA" id="ARBA00004141"/>
    </source>
</evidence>
<dbReference type="Proteomes" id="UP000799302">
    <property type="component" value="Unassembled WGS sequence"/>
</dbReference>
<dbReference type="AlphaFoldDB" id="A0A6A6U3H0"/>
<feature type="transmembrane region" description="Helical" evidence="6">
    <location>
        <begin position="410"/>
        <end position="429"/>
    </location>
</feature>
<sequence>MEQYDHPYTGSDKRPTLADSRMGGDVQIPTGWRYKRTKIGPVSLPYYASPEAQLLLVSFVCFLCPGMFNALSVFGGAGLNDDYASTIAFCATYAALAVVAFFAGAAINALGIRLTICFGSIGYSIFISSIFCYSKTQNLGYVKFASVLLGCCAGVLWAAQGAIIMSYPQEHLKGRFLAWFWTIFNLGGVVGSLVELGLNSKNNSAGKGVSDGTYVAFLLLTFSGACLSWTFLDSKHIVRRDGSRVILMRQPTWKSELLGLWQTLATDPYIIFLFPMFFASNFFYTYHYNDFNFDRFDPRTRALNSTLYWLAQMIGALIFGFALDLSNIRRTTRAKAAWIAMFALTFAIWGGGYVFQRSFTRETKEPGYDWNSAGYTGPMFLYMAYGFYDAAWQVTVYWFMGAITNNGRKLANFAGFYKGIQSAGAAIIWRADGLGAPYMSIFVACWALLAGSLLIALPVMIWKIKDTVPVEEDLKFTDELMEDVMPSHFYDYSVEQK</sequence>
<name>A0A6A6U3H0_9PEZI</name>
<reference evidence="7" key="1">
    <citation type="journal article" date="2020" name="Stud. Mycol.">
        <title>101 Dothideomycetes genomes: a test case for predicting lifestyles and emergence of pathogens.</title>
        <authorList>
            <person name="Haridas S."/>
            <person name="Albert R."/>
            <person name="Binder M."/>
            <person name="Bloem J."/>
            <person name="Labutti K."/>
            <person name="Salamov A."/>
            <person name="Andreopoulos B."/>
            <person name="Baker S."/>
            <person name="Barry K."/>
            <person name="Bills G."/>
            <person name="Bluhm B."/>
            <person name="Cannon C."/>
            <person name="Castanera R."/>
            <person name="Culley D."/>
            <person name="Daum C."/>
            <person name="Ezra D."/>
            <person name="Gonzalez J."/>
            <person name="Henrissat B."/>
            <person name="Kuo A."/>
            <person name="Liang C."/>
            <person name="Lipzen A."/>
            <person name="Lutzoni F."/>
            <person name="Magnuson J."/>
            <person name="Mondo S."/>
            <person name="Nolan M."/>
            <person name="Ohm R."/>
            <person name="Pangilinan J."/>
            <person name="Park H.-J."/>
            <person name="Ramirez L."/>
            <person name="Alfaro M."/>
            <person name="Sun H."/>
            <person name="Tritt A."/>
            <person name="Yoshinaga Y."/>
            <person name="Zwiers L.-H."/>
            <person name="Turgeon B."/>
            <person name="Goodwin S."/>
            <person name="Spatafora J."/>
            <person name="Crous P."/>
            <person name="Grigoriev I."/>
        </authorList>
    </citation>
    <scope>NUCLEOTIDE SEQUENCE</scope>
    <source>
        <strain evidence="7">CBS 115976</strain>
    </source>
</reference>
<dbReference type="Gene3D" id="1.20.1250.20">
    <property type="entry name" value="MFS general substrate transporter like domains"/>
    <property type="match status" value="1"/>
</dbReference>
<feature type="transmembrane region" description="Helical" evidence="6">
    <location>
        <begin position="143"/>
        <end position="164"/>
    </location>
</feature>
<dbReference type="SUPFAM" id="SSF103473">
    <property type="entry name" value="MFS general substrate transporter"/>
    <property type="match status" value="1"/>
</dbReference>
<comment type="subcellular location">
    <subcellularLocation>
        <location evidence="1">Membrane</location>
        <topology evidence="1">Multi-pass membrane protein</topology>
    </subcellularLocation>
</comment>
<dbReference type="PANTHER" id="PTHR23294:SF54">
    <property type="entry name" value="DUF895 DOMAIN MEMBRANE PROTEIN (AFU_ORTHOLOGUE AFUA_8G04110)"/>
    <property type="match status" value="1"/>
</dbReference>
<keyword evidence="8" id="KW-1185">Reference proteome</keyword>
<dbReference type="Pfam" id="PF07690">
    <property type="entry name" value="MFS_1"/>
    <property type="match status" value="1"/>
</dbReference>
<accession>A0A6A6U3H0</accession>
<dbReference type="EMBL" id="MU004238">
    <property type="protein sequence ID" value="KAF2666682.1"/>
    <property type="molecule type" value="Genomic_DNA"/>
</dbReference>
<feature type="transmembrane region" description="Helical" evidence="6">
    <location>
        <begin position="337"/>
        <end position="355"/>
    </location>
</feature>
<feature type="transmembrane region" description="Helical" evidence="6">
    <location>
        <begin position="214"/>
        <end position="232"/>
    </location>
</feature>
<feature type="transmembrane region" description="Helical" evidence="6">
    <location>
        <begin position="375"/>
        <end position="398"/>
    </location>
</feature>
<proteinExistence type="predicted"/>
<feature type="transmembrane region" description="Helical" evidence="6">
    <location>
        <begin position="307"/>
        <end position="325"/>
    </location>
</feature>
<organism evidence="7 8">
    <name type="scientific">Microthyrium microscopicum</name>
    <dbReference type="NCBI Taxonomy" id="703497"/>
    <lineage>
        <taxon>Eukaryota</taxon>
        <taxon>Fungi</taxon>
        <taxon>Dikarya</taxon>
        <taxon>Ascomycota</taxon>
        <taxon>Pezizomycotina</taxon>
        <taxon>Dothideomycetes</taxon>
        <taxon>Dothideomycetes incertae sedis</taxon>
        <taxon>Microthyriales</taxon>
        <taxon>Microthyriaceae</taxon>
        <taxon>Microthyrium</taxon>
    </lineage>
</organism>
<feature type="transmembrane region" description="Helical" evidence="6">
    <location>
        <begin position="435"/>
        <end position="457"/>
    </location>
</feature>
<feature type="region of interest" description="Disordered" evidence="5">
    <location>
        <begin position="1"/>
        <end position="23"/>
    </location>
</feature>
<dbReference type="InterPro" id="IPR036259">
    <property type="entry name" value="MFS_trans_sf"/>
</dbReference>
<dbReference type="PANTHER" id="PTHR23294">
    <property type="entry name" value="ET TRANSLATION PRODUCT-RELATED"/>
    <property type="match status" value="1"/>
</dbReference>
<keyword evidence="3 6" id="KW-1133">Transmembrane helix</keyword>
<evidence type="ECO:0000313" key="7">
    <source>
        <dbReference type="EMBL" id="KAF2666682.1"/>
    </source>
</evidence>
<keyword evidence="2 6" id="KW-0812">Transmembrane</keyword>
<gene>
    <name evidence="7" type="ORF">BT63DRAFT_433765</name>
</gene>
<dbReference type="GO" id="GO:0022857">
    <property type="term" value="F:transmembrane transporter activity"/>
    <property type="evidence" value="ECO:0007669"/>
    <property type="project" value="InterPro"/>
</dbReference>
<evidence type="ECO:0000256" key="3">
    <source>
        <dbReference type="ARBA" id="ARBA00022989"/>
    </source>
</evidence>
<protein>
    <submittedName>
        <fullName evidence="7">MFS general substrate transporter</fullName>
    </submittedName>
</protein>
<dbReference type="InterPro" id="IPR011701">
    <property type="entry name" value="MFS"/>
</dbReference>
<evidence type="ECO:0000256" key="6">
    <source>
        <dbReference type="SAM" id="Phobius"/>
    </source>
</evidence>
<feature type="transmembrane region" description="Helical" evidence="6">
    <location>
        <begin position="176"/>
        <end position="194"/>
    </location>
</feature>
<dbReference type="GO" id="GO:0016020">
    <property type="term" value="C:membrane"/>
    <property type="evidence" value="ECO:0007669"/>
    <property type="project" value="UniProtKB-SubCell"/>
</dbReference>
<evidence type="ECO:0000256" key="5">
    <source>
        <dbReference type="SAM" id="MobiDB-lite"/>
    </source>
</evidence>
<evidence type="ECO:0000313" key="8">
    <source>
        <dbReference type="Proteomes" id="UP000799302"/>
    </source>
</evidence>